<dbReference type="Pfam" id="PF02230">
    <property type="entry name" value="Abhydrolase_2"/>
    <property type="match status" value="1"/>
</dbReference>
<dbReference type="EMBL" id="VORX01000001">
    <property type="protein sequence ID" value="TXE10846.1"/>
    <property type="molecule type" value="Genomic_DNA"/>
</dbReference>
<evidence type="ECO:0000259" key="1">
    <source>
        <dbReference type="Pfam" id="PF02230"/>
    </source>
</evidence>
<dbReference type="InterPro" id="IPR029058">
    <property type="entry name" value="AB_hydrolase_fold"/>
</dbReference>
<accession>A0A5C7AQ25</accession>
<protein>
    <submittedName>
        <fullName evidence="2">Esterase</fullName>
    </submittedName>
</protein>
<evidence type="ECO:0000313" key="2">
    <source>
        <dbReference type="EMBL" id="TXE10846.1"/>
    </source>
</evidence>
<gene>
    <name evidence="2" type="ORF">ES711_02790</name>
</gene>
<dbReference type="GO" id="GO:0016787">
    <property type="term" value="F:hydrolase activity"/>
    <property type="evidence" value="ECO:0007669"/>
    <property type="project" value="InterPro"/>
</dbReference>
<feature type="domain" description="Phospholipase/carboxylesterase/thioesterase" evidence="1">
    <location>
        <begin position="23"/>
        <end position="198"/>
    </location>
</feature>
<reference evidence="2 3" key="1">
    <citation type="submission" date="2019-08" db="EMBL/GenBank/DDBJ databases">
        <title>Genome sequence of Gelidibacter salicanalis IC162T.</title>
        <authorList>
            <person name="Bowman J.P."/>
        </authorList>
    </citation>
    <scope>NUCLEOTIDE SEQUENCE [LARGE SCALE GENOMIC DNA]</scope>
    <source>
        <strain evidence="2 3">IC162</strain>
    </source>
</reference>
<dbReference type="RefSeq" id="WP_146889604.1">
    <property type="nucleotide sequence ID" value="NZ_VORX01000001.1"/>
</dbReference>
<evidence type="ECO:0000313" key="3">
    <source>
        <dbReference type="Proteomes" id="UP000321734"/>
    </source>
</evidence>
<dbReference type="Proteomes" id="UP000321734">
    <property type="component" value="Unassembled WGS sequence"/>
</dbReference>
<dbReference type="OrthoDB" id="595091at2"/>
<dbReference type="AlphaFoldDB" id="A0A5C7AQ25"/>
<keyword evidence="3" id="KW-1185">Reference proteome</keyword>
<name>A0A5C7AQ25_9FLAO</name>
<dbReference type="Gene3D" id="3.40.50.1820">
    <property type="entry name" value="alpha/beta hydrolase"/>
    <property type="match status" value="1"/>
</dbReference>
<comment type="caution">
    <text evidence="2">The sequence shown here is derived from an EMBL/GenBank/DDBJ whole genome shotgun (WGS) entry which is preliminary data.</text>
</comment>
<organism evidence="2 3">
    <name type="scientific">Gelidibacter salicanalis</name>
    <dbReference type="NCBI Taxonomy" id="291193"/>
    <lineage>
        <taxon>Bacteria</taxon>
        <taxon>Pseudomonadati</taxon>
        <taxon>Bacteroidota</taxon>
        <taxon>Flavobacteriia</taxon>
        <taxon>Flavobacteriales</taxon>
        <taxon>Flavobacteriaceae</taxon>
        <taxon>Gelidibacter</taxon>
    </lineage>
</organism>
<dbReference type="InterPro" id="IPR003140">
    <property type="entry name" value="PLipase/COase/thioEstase"/>
</dbReference>
<sequence>MTSNEKEITYQTTNTYSTLHTLSDKTKNVWFVCHGMGYLSRYFLNYFNDLNSDENYIIAPQAQSKYYTPPKFKHVGASWLTKEHTIKETENVLRYFDAVFEAEAIYSDLNLIVLGYSQGVSVALRYIAKRQLNCAQIVMMSGGIPKELSATDFQFLNSNTKVSLIYGTSDEYLDEDRLVSEKNRAFELFGHCDLKITPFDGGHVVNKNFITKLAGGI</sequence>
<dbReference type="SUPFAM" id="SSF53474">
    <property type="entry name" value="alpha/beta-Hydrolases"/>
    <property type="match status" value="1"/>
</dbReference>
<proteinExistence type="predicted"/>